<dbReference type="SUPFAM" id="SSF53383">
    <property type="entry name" value="PLP-dependent transferases"/>
    <property type="match status" value="1"/>
</dbReference>
<keyword evidence="7" id="KW-1185">Reference proteome</keyword>
<evidence type="ECO:0000259" key="5">
    <source>
        <dbReference type="Pfam" id="PF00155"/>
    </source>
</evidence>
<dbReference type="KEGG" id="mrub:DEO27_007230"/>
<name>A0A5C1HY86_9SPHI</name>
<sequence length="433" mass="47913">MPGWPGLLNRPEVRLPLYTPELPTSVPSTRFKNKTTLQNIKYHHTMSSTINRRNWIKSSAFMAGGLAFFSGTIGKLAAMPARVFKPLSRSLTDQEAVTNAGFELKARLLANENPFGPSAAAKKAIQDAIDKSYQYPFMTQGTLYNKIAQYEGINYNNILMESGSSPLLLAAAIHYSKGGKSIITGDPSYDDLPSHAQQLEGKWIKVPLTADYKLDLDAMEAKVDSNTGLVYICNPNNPTATILDTAKLKAFCERVSKKTTVFVDEAYIDYLPDPQASTMISTVKAGNNVIVARTFSKLYGFAGLRCGYVIAQPDTIKTLSMYTTGFSLAATTIAGAIAAYREEDFLKDALQKTNASKEYLYSVLKKEGYEYIPSSANFVMFPLKMDGKKFVGEMMKRGVGVRNWQFNGKDWCRVSIGRMDEMEAFADAFKQLS</sequence>
<organism evidence="6 7">
    <name type="scientific">Mucilaginibacter rubeus</name>
    <dbReference type="NCBI Taxonomy" id="2027860"/>
    <lineage>
        <taxon>Bacteria</taxon>
        <taxon>Pseudomonadati</taxon>
        <taxon>Bacteroidota</taxon>
        <taxon>Sphingobacteriia</taxon>
        <taxon>Sphingobacteriales</taxon>
        <taxon>Sphingobacteriaceae</taxon>
        <taxon>Mucilaginibacter</taxon>
    </lineage>
</organism>
<dbReference type="InterPro" id="IPR050106">
    <property type="entry name" value="HistidinolP_aminotransfase"/>
</dbReference>
<dbReference type="PANTHER" id="PTHR43643">
    <property type="entry name" value="HISTIDINOL-PHOSPHATE AMINOTRANSFERASE 2"/>
    <property type="match status" value="1"/>
</dbReference>
<dbReference type="Pfam" id="PF00155">
    <property type="entry name" value="Aminotran_1_2"/>
    <property type="match status" value="1"/>
</dbReference>
<evidence type="ECO:0000256" key="2">
    <source>
        <dbReference type="ARBA" id="ARBA00022576"/>
    </source>
</evidence>
<dbReference type="OrthoDB" id="9813612at2"/>
<comment type="similarity">
    <text evidence="1">Belongs to the class-II pyridoxal-phosphate-dependent aminotransferase family. Histidinol-phosphate aminotransferase subfamily.</text>
</comment>
<protein>
    <submittedName>
        <fullName evidence="6">Histidinol-phosphate aminotransferase family protein</fullName>
    </submittedName>
</protein>
<feature type="domain" description="Aminotransferase class I/classII large" evidence="5">
    <location>
        <begin position="108"/>
        <end position="428"/>
    </location>
</feature>
<evidence type="ECO:0000313" key="6">
    <source>
        <dbReference type="EMBL" id="QEM09818.1"/>
    </source>
</evidence>
<dbReference type="AlphaFoldDB" id="A0A5C1HY86"/>
<dbReference type="PANTHER" id="PTHR43643:SF3">
    <property type="entry name" value="HISTIDINOL-PHOSPHATE AMINOTRANSFERASE"/>
    <property type="match status" value="1"/>
</dbReference>
<keyword evidence="3" id="KW-0808">Transferase</keyword>
<evidence type="ECO:0000256" key="3">
    <source>
        <dbReference type="ARBA" id="ARBA00022679"/>
    </source>
</evidence>
<dbReference type="GO" id="GO:0030170">
    <property type="term" value="F:pyridoxal phosphate binding"/>
    <property type="evidence" value="ECO:0007669"/>
    <property type="project" value="InterPro"/>
</dbReference>
<gene>
    <name evidence="6" type="ORF">DEO27_007230</name>
</gene>
<dbReference type="InterPro" id="IPR015422">
    <property type="entry name" value="PyrdxlP-dep_Trfase_small"/>
</dbReference>
<keyword evidence="4" id="KW-0663">Pyridoxal phosphate</keyword>
<keyword evidence="2 6" id="KW-0032">Aminotransferase</keyword>
<dbReference type="Gene3D" id="3.90.1150.10">
    <property type="entry name" value="Aspartate Aminotransferase, domain 1"/>
    <property type="match status" value="1"/>
</dbReference>
<reference evidence="6" key="1">
    <citation type="submission" date="2019-08" db="EMBL/GenBank/DDBJ databases">
        <title>Comparative genome analysis confer to the adaptation heavy metal polluted environment.</title>
        <authorList>
            <person name="Li Y."/>
        </authorList>
    </citation>
    <scope>NUCLEOTIDE SEQUENCE [LARGE SCALE GENOMIC DNA]</scope>
    <source>
        <strain evidence="6">P1</strain>
    </source>
</reference>
<dbReference type="Proteomes" id="UP000251402">
    <property type="component" value="Chromosome"/>
</dbReference>
<proteinExistence type="inferred from homology"/>
<evidence type="ECO:0000256" key="4">
    <source>
        <dbReference type="ARBA" id="ARBA00022898"/>
    </source>
</evidence>
<accession>A0A5C1HY86</accession>
<dbReference type="InterPro" id="IPR015424">
    <property type="entry name" value="PyrdxlP-dep_Trfase"/>
</dbReference>
<dbReference type="Gene3D" id="3.40.640.10">
    <property type="entry name" value="Type I PLP-dependent aspartate aminotransferase-like (Major domain)"/>
    <property type="match status" value="1"/>
</dbReference>
<dbReference type="GO" id="GO:0008483">
    <property type="term" value="F:transaminase activity"/>
    <property type="evidence" value="ECO:0007669"/>
    <property type="project" value="UniProtKB-KW"/>
</dbReference>
<dbReference type="InterPro" id="IPR004839">
    <property type="entry name" value="Aminotransferase_I/II_large"/>
</dbReference>
<evidence type="ECO:0000313" key="7">
    <source>
        <dbReference type="Proteomes" id="UP000251402"/>
    </source>
</evidence>
<dbReference type="EMBL" id="CP043450">
    <property type="protein sequence ID" value="QEM09818.1"/>
    <property type="molecule type" value="Genomic_DNA"/>
</dbReference>
<dbReference type="CDD" id="cd00609">
    <property type="entry name" value="AAT_like"/>
    <property type="match status" value="1"/>
</dbReference>
<dbReference type="InterPro" id="IPR015421">
    <property type="entry name" value="PyrdxlP-dep_Trfase_major"/>
</dbReference>
<evidence type="ECO:0000256" key="1">
    <source>
        <dbReference type="ARBA" id="ARBA00007970"/>
    </source>
</evidence>